<protein>
    <submittedName>
        <fullName evidence="3">Lytic transglycosylase</fullName>
    </submittedName>
</protein>
<comment type="caution">
    <text evidence="3">The sequence shown here is derived from an EMBL/GenBank/DDBJ whole genome shotgun (WGS) entry which is preliminary data.</text>
</comment>
<dbReference type="Proteomes" id="UP000050668">
    <property type="component" value="Unassembled WGS sequence"/>
</dbReference>
<dbReference type="InterPro" id="IPR008258">
    <property type="entry name" value="Transglycosylase_SLT_dom_1"/>
</dbReference>
<dbReference type="CDD" id="cd00254">
    <property type="entry name" value="LT-like"/>
    <property type="match status" value="1"/>
</dbReference>
<organism evidence="3 4">
    <name type="scientific">Lysinibacillus contaminans</name>
    <dbReference type="NCBI Taxonomy" id="1293441"/>
    <lineage>
        <taxon>Bacteria</taxon>
        <taxon>Bacillati</taxon>
        <taxon>Bacillota</taxon>
        <taxon>Bacilli</taxon>
        <taxon>Bacillales</taxon>
        <taxon>Bacillaceae</taxon>
        <taxon>Lysinibacillus</taxon>
    </lineage>
</organism>
<evidence type="ECO:0000313" key="3">
    <source>
        <dbReference type="EMBL" id="KOS66728.1"/>
    </source>
</evidence>
<proteinExistence type="inferred from homology"/>
<dbReference type="PANTHER" id="PTHR37423:SF2">
    <property type="entry name" value="MEMBRANE-BOUND LYTIC MUREIN TRANSGLYCOSYLASE C"/>
    <property type="match status" value="1"/>
</dbReference>
<dbReference type="InterPro" id="IPR023346">
    <property type="entry name" value="Lysozyme-like_dom_sf"/>
</dbReference>
<dbReference type="InterPro" id="IPR000189">
    <property type="entry name" value="Transglyc_AS"/>
</dbReference>
<feature type="domain" description="Transglycosylase SLT" evidence="2">
    <location>
        <begin position="153"/>
        <end position="260"/>
    </location>
</feature>
<dbReference type="RefSeq" id="WP_053585428.1">
    <property type="nucleotide sequence ID" value="NZ_LGRV01000007.1"/>
</dbReference>
<dbReference type="SUPFAM" id="SSF53955">
    <property type="entry name" value="Lysozyme-like"/>
    <property type="match status" value="1"/>
</dbReference>
<dbReference type="Pfam" id="PF01464">
    <property type="entry name" value="SLT"/>
    <property type="match status" value="1"/>
</dbReference>
<comment type="similarity">
    <text evidence="1">Belongs to the transglycosylase Slt family.</text>
</comment>
<gene>
    <name evidence="3" type="ORF">AEA09_18545</name>
</gene>
<accession>A0ABR5JX50</accession>
<evidence type="ECO:0000313" key="4">
    <source>
        <dbReference type="Proteomes" id="UP000050668"/>
    </source>
</evidence>
<name>A0ABR5JX50_9BACI</name>
<dbReference type="PROSITE" id="PS00922">
    <property type="entry name" value="TRANSGLYCOSYLASE"/>
    <property type="match status" value="1"/>
</dbReference>
<dbReference type="Gene3D" id="1.10.530.10">
    <property type="match status" value="1"/>
</dbReference>
<evidence type="ECO:0000256" key="1">
    <source>
        <dbReference type="ARBA" id="ARBA00007734"/>
    </source>
</evidence>
<dbReference type="EMBL" id="LGRV01000007">
    <property type="protein sequence ID" value="KOS66728.1"/>
    <property type="molecule type" value="Genomic_DNA"/>
</dbReference>
<evidence type="ECO:0000259" key="2">
    <source>
        <dbReference type="Pfam" id="PF01464"/>
    </source>
</evidence>
<keyword evidence="4" id="KW-1185">Reference proteome</keyword>
<reference evidence="4" key="1">
    <citation type="submission" date="2015-07" db="EMBL/GenBank/DDBJ databases">
        <title>Fjat-14205 dsm 2895.</title>
        <authorList>
            <person name="Liu B."/>
            <person name="Wang J."/>
            <person name="Zhu Y."/>
            <person name="Liu G."/>
            <person name="Chen Q."/>
            <person name="Chen Z."/>
            <person name="Lan J."/>
            <person name="Che J."/>
            <person name="Ge C."/>
            <person name="Shi H."/>
            <person name="Pan Z."/>
            <person name="Liu X."/>
        </authorList>
    </citation>
    <scope>NUCLEOTIDE SEQUENCE [LARGE SCALE GENOMIC DNA]</scope>
    <source>
        <strain evidence="4">DSM 25560</strain>
    </source>
</reference>
<dbReference type="PANTHER" id="PTHR37423">
    <property type="entry name" value="SOLUBLE LYTIC MUREIN TRANSGLYCOSYLASE-RELATED"/>
    <property type="match status" value="1"/>
</dbReference>
<sequence length="270" mass="28954">MDIQSLRTLLEIQALQTLGSSSDSSTNSLTDNSNSIFSDMIGELLSDATTSSNAKMSSLLGLSSSSDLSSYFAGLTNSLNQLGDSKTANNETLQSLLYNGTNAVYVPSSVYDTLSQFNDSSSTKLDSYVSGDVIGTTAYEKSLAGADKYAAIIKQASITHNVPEKLIAAVMKQESNFNPTVVSHAGAQGLMQLMPKTAQYLGVSNAFDPEQNIMAGAKYLRQMLDKFDNEPTLALAAYNAGPSRVTKYGGIPPFKETQNYVQKVMNYYTA</sequence>